<evidence type="ECO:0000256" key="8">
    <source>
        <dbReference type="SAM" id="Phobius"/>
    </source>
</evidence>
<evidence type="ECO:0000259" key="9">
    <source>
        <dbReference type="PROSITE" id="PS51012"/>
    </source>
</evidence>
<evidence type="ECO:0000256" key="2">
    <source>
        <dbReference type="ARBA" id="ARBA00007783"/>
    </source>
</evidence>
<feature type="transmembrane region" description="Helical" evidence="8">
    <location>
        <begin position="224"/>
        <end position="250"/>
    </location>
</feature>
<dbReference type="InterPro" id="IPR047817">
    <property type="entry name" value="ABC2_TM_bact-type"/>
</dbReference>
<dbReference type="InterPro" id="IPR013525">
    <property type="entry name" value="ABC2_TM"/>
</dbReference>
<name>A0A538SRY5_UNCEI</name>
<dbReference type="Proteomes" id="UP000317366">
    <property type="component" value="Unassembled WGS sequence"/>
</dbReference>
<comment type="caution">
    <text evidence="10">The sequence shown here is derived from an EMBL/GenBank/DDBJ whole genome shotgun (WGS) entry which is preliminary data.</text>
</comment>
<sequence length="376" mass="40815">MFEFKLSRMLAVAERDLRRFRRNSAFLVPMVLMPITYLVILGKAMGGDLRDLPVAIVDQDRGSAAVLVHDRLRTLEQSRELFRLSSELDPKSAVTRLRQGHYRAVVIVPPDFSEDVSRGTRASLGVVVDNTDNTSANVIEAELRRAFGATGGGDRIAAAAAPGIQVERVDVYGHRDFMQYLLPGVIALSLFFVAMLAGGIILVDDRARGIHEGYFVTPLSALDVIGGLTLSAVTLGMIIGTVVLGSSIVIARLPLLGGIRTIVLVGAALFLLALGLILFVFTLMARVSNPLMPRALFGILNVVTFFPSGALYPTESYPHWLGALSSLFPMRYAVNALRNLLLKGVGFQAVLPDFVAMTVFALVMLVLASFLFKRTL</sequence>
<feature type="transmembrane region" description="Helical" evidence="8">
    <location>
        <begin position="262"/>
        <end position="283"/>
    </location>
</feature>
<dbReference type="Pfam" id="PF12698">
    <property type="entry name" value="ABC2_membrane_3"/>
    <property type="match status" value="1"/>
</dbReference>
<feature type="transmembrane region" description="Helical" evidence="8">
    <location>
        <begin position="354"/>
        <end position="372"/>
    </location>
</feature>
<keyword evidence="7 8" id="KW-0472">Membrane</keyword>
<gene>
    <name evidence="10" type="ORF">E6K74_07120</name>
    <name evidence="11" type="ORF">E6K77_01865</name>
</gene>
<feature type="transmembrane region" description="Helical" evidence="8">
    <location>
        <begin position="180"/>
        <end position="203"/>
    </location>
</feature>
<evidence type="ECO:0000313" key="12">
    <source>
        <dbReference type="Proteomes" id="UP000317366"/>
    </source>
</evidence>
<dbReference type="AlphaFoldDB" id="A0A538SRY5"/>
<comment type="subcellular location">
    <subcellularLocation>
        <location evidence="1">Cell membrane</location>
        <topology evidence="1">Multi-pass membrane protein</topology>
    </subcellularLocation>
</comment>
<comment type="similarity">
    <text evidence="2">Belongs to the ABC-2 integral membrane protein family.</text>
</comment>
<proteinExistence type="inferred from homology"/>
<dbReference type="GO" id="GO:0005886">
    <property type="term" value="C:plasma membrane"/>
    <property type="evidence" value="ECO:0007669"/>
    <property type="project" value="UniProtKB-SubCell"/>
</dbReference>
<dbReference type="Proteomes" id="UP000319829">
    <property type="component" value="Unassembled WGS sequence"/>
</dbReference>
<evidence type="ECO:0000256" key="7">
    <source>
        <dbReference type="ARBA" id="ARBA00023136"/>
    </source>
</evidence>
<evidence type="ECO:0000313" key="10">
    <source>
        <dbReference type="EMBL" id="TMQ54136.1"/>
    </source>
</evidence>
<feature type="domain" description="ABC transmembrane type-2" evidence="9">
    <location>
        <begin position="132"/>
        <end position="375"/>
    </location>
</feature>
<evidence type="ECO:0000313" key="13">
    <source>
        <dbReference type="Proteomes" id="UP000319829"/>
    </source>
</evidence>
<evidence type="ECO:0000256" key="1">
    <source>
        <dbReference type="ARBA" id="ARBA00004651"/>
    </source>
</evidence>
<dbReference type="InterPro" id="IPR051449">
    <property type="entry name" value="ABC-2_transporter_component"/>
</dbReference>
<accession>A0A538SRY5</accession>
<feature type="transmembrane region" description="Helical" evidence="8">
    <location>
        <begin position="25"/>
        <end position="45"/>
    </location>
</feature>
<protein>
    <submittedName>
        <fullName evidence="10">ABC transporter permease</fullName>
    </submittedName>
</protein>
<keyword evidence="5 8" id="KW-0812">Transmembrane</keyword>
<evidence type="ECO:0000313" key="11">
    <source>
        <dbReference type="EMBL" id="TMQ65875.1"/>
    </source>
</evidence>
<dbReference type="EMBL" id="VBOU01000076">
    <property type="protein sequence ID" value="TMQ54136.1"/>
    <property type="molecule type" value="Genomic_DNA"/>
</dbReference>
<feature type="transmembrane region" description="Helical" evidence="8">
    <location>
        <begin position="295"/>
        <end position="312"/>
    </location>
</feature>
<keyword evidence="6 8" id="KW-1133">Transmembrane helix</keyword>
<dbReference type="PANTHER" id="PTHR30294:SF38">
    <property type="entry name" value="TRANSPORT PERMEASE PROTEIN"/>
    <property type="match status" value="1"/>
</dbReference>
<keyword evidence="4" id="KW-1003">Cell membrane</keyword>
<evidence type="ECO:0000256" key="3">
    <source>
        <dbReference type="ARBA" id="ARBA00022448"/>
    </source>
</evidence>
<dbReference type="GO" id="GO:0140359">
    <property type="term" value="F:ABC-type transporter activity"/>
    <property type="evidence" value="ECO:0007669"/>
    <property type="project" value="InterPro"/>
</dbReference>
<evidence type="ECO:0000256" key="5">
    <source>
        <dbReference type="ARBA" id="ARBA00022692"/>
    </source>
</evidence>
<reference evidence="12 13" key="1">
    <citation type="journal article" date="2019" name="Nat. Microbiol.">
        <title>Mediterranean grassland soil C-N compound turnover is dependent on rainfall and depth, and is mediated by genomically divergent microorganisms.</title>
        <authorList>
            <person name="Diamond S."/>
            <person name="Andeer P.F."/>
            <person name="Li Z."/>
            <person name="Crits-Christoph A."/>
            <person name="Burstein D."/>
            <person name="Anantharaman K."/>
            <person name="Lane K.R."/>
            <person name="Thomas B.C."/>
            <person name="Pan C."/>
            <person name="Northen T.R."/>
            <person name="Banfield J.F."/>
        </authorList>
    </citation>
    <scope>NUCLEOTIDE SEQUENCE [LARGE SCALE GENOMIC DNA]</scope>
    <source>
        <strain evidence="10">WS_4</strain>
        <strain evidence="11">WS_7</strain>
    </source>
</reference>
<dbReference type="PANTHER" id="PTHR30294">
    <property type="entry name" value="MEMBRANE COMPONENT OF ABC TRANSPORTER YHHJ-RELATED"/>
    <property type="match status" value="1"/>
</dbReference>
<evidence type="ECO:0000256" key="4">
    <source>
        <dbReference type="ARBA" id="ARBA00022475"/>
    </source>
</evidence>
<organism evidence="10 13">
    <name type="scientific">Eiseniibacteriota bacterium</name>
    <dbReference type="NCBI Taxonomy" id="2212470"/>
    <lineage>
        <taxon>Bacteria</taxon>
        <taxon>Candidatus Eiseniibacteriota</taxon>
    </lineage>
</organism>
<keyword evidence="3" id="KW-0813">Transport</keyword>
<dbReference type="Gene3D" id="3.40.1710.10">
    <property type="entry name" value="abc type-2 transporter like domain"/>
    <property type="match status" value="1"/>
</dbReference>
<dbReference type="PROSITE" id="PS51012">
    <property type="entry name" value="ABC_TM2"/>
    <property type="match status" value="1"/>
</dbReference>
<dbReference type="EMBL" id="VBOX01000013">
    <property type="protein sequence ID" value="TMQ65875.1"/>
    <property type="molecule type" value="Genomic_DNA"/>
</dbReference>
<evidence type="ECO:0000256" key="6">
    <source>
        <dbReference type="ARBA" id="ARBA00022989"/>
    </source>
</evidence>